<protein>
    <recommendedName>
        <fullName evidence="2">Outer membrane protein beta-barrel domain-containing protein</fullName>
    </recommendedName>
</protein>
<reference evidence="1" key="1">
    <citation type="submission" date="2018-05" db="EMBL/GenBank/DDBJ databases">
        <authorList>
            <person name="Lanie J.A."/>
            <person name="Ng W.-L."/>
            <person name="Kazmierczak K.M."/>
            <person name="Andrzejewski T.M."/>
            <person name="Davidsen T.M."/>
            <person name="Wayne K.J."/>
            <person name="Tettelin H."/>
            <person name="Glass J.I."/>
            <person name="Rusch D."/>
            <person name="Podicherti R."/>
            <person name="Tsui H.-C.T."/>
            <person name="Winkler M.E."/>
        </authorList>
    </citation>
    <scope>NUCLEOTIDE SEQUENCE</scope>
</reference>
<dbReference type="AlphaFoldDB" id="A0A382HTL6"/>
<evidence type="ECO:0000313" key="1">
    <source>
        <dbReference type="EMBL" id="SVB89983.1"/>
    </source>
</evidence>
<organism evidence="1">
    <name type="scientific">marine metagenome</name>
    <dbReference type="NCBI Taxonomy" id="408172"/>
    <lineage>
        <taxon>unclassified sequences</taxon>
        <taxon>metagenomes</taxon>
        <taxon>ecological metagenomes</taxon>
    </lineage>
</organism>
<sequence length="223" mass="23980">MKKILFVLIISGAYSGGFGGSIAFIGQLPQGEFKDEGVPTGFGLDINGLWYPSGQVGLGLNLGISQYGNSERNIPFNYYTDLVTITEKTTNDLAYGHLLLKLIPFQGKVKPYFEGLLGMKNLSTTTKVISEDCPEEEGCEIASSTNYSDNAFSYGGGCGLEITITSIGGEEGLNIEGDAGSTIEGILSFYINARYMLGSEAEYLKEGSITYSEPPVKTYFDPS</sequence>
<evidence type="ECO:0008006" key="2">
    <source>
        <dbReference type="Google" id="ProtNLM"/>
    </source>
</evidence>
<proteinExistence type="predicted"/>
<feature type="non-terminal residue" evidence="1">
    <location>
        <position position="223"/>
    </location>
</feature>
<gene>
    <name evidence="1" type="ORF">METZ01_LOCUS242837</name>
</gene>
<name>A0A382HTL6_9ZZZZ</name>
<accession>A0A382HTL6</accession>
<dbReference type="EMBL" id="UINC01062911">
    <property type="protein sequence ID" value="SVB89983.1"/>
    <property type="molecule type" value="Genomic_DNA"/>
</dbReference>